<dbReference type="EMBL" id="PKPP01001730">
    <property type="protein sequence ID" value="PWA80380.1"/>
    <property type="molecule type" value="Genomic_DNA"/>
</dbReference>
<accession>A0A2U1P3U8</accession>
<sequence>METSTTSTHVPPAPRNIHFDALWFVTIGTFKKAMDSFKDHMKEMLTAFEQGHGRDAAGPSQGHPIEPGKT</sequence>
<evidence type="ECO:0000256" key="1">
    <source>
        <dbReference type="SAM" id="MobiDB-lite"/>
    </source>
</evidence>
<reference evidence="2 3" key="1">
    <citation type="journal article" date="2018" name="Mol. Plant">
        <title>The genome of Artemisia annua provides insight into the evolution of Asteraceae family and artemisinin biosynthesis.</title>
        <authorList>
            <person name="Shen Q."/>
            <person name="Zhang L."/>
            <person name="Liao Z."/>
            <person name="Wang S."/>
            <person name="Yan T."/>
            <person name="Shi P."/>
            <person name="Liu M."/>
            <person name="Fu X."/>
            <person name="Pan Q."/>
            <person name="Wang Y."/>
            <person name="Lv Z."/>
            <person name="Lu X."/>
            <person name="Zhang F."/>
            <person name="Jiang W."/>
            <person name="Ma Y."/>
            <person name="Chen M."/>
            <person name="Hao X."/>
            <person name="Li L."/>
            <person name="Tang Y."/>
            <person name="Lv G."/>
            <person name="Zhou Y."/>
            <person name="Sun X."/>
            <person name="Brodelius P.E."/>
            <person name="Rose J.K.C."/>
            <person name="Tang K."/>
        </authorList>
    </citation>
    <scope>NUCLEOTIDE SEQUENCE [LARGE SCALE GENOMIC DNA]</scope>
    <source>
        <strain evidence="3">cv. Huhao1</strain>
        <tissue evidence="2">Leaf</tissue>
    </source>
</reference>
<protein>
    <submittedName>
        <fullName evidence="2">Uncharacterized protein</fullName>
    </submittedName>
</protein>
<name>A0A2U1P3U8_ARTAN</name>
<evidence type="ECO:0000313" key="3">
    <source>
        <dbReference type="Proteomes" id="UP000245207"/>
    </source>
</evidence>
<comment type="caution">
    <text evidence="2">The sequence shown here is derived from an EMBL/GenBank/DDBJ whole genome shotgun (WGS) entry which is preliminary data.</text>
</comment>
<feature type="region of interest" description="Disordered" evidence="1">
    <location>
        <begin position="50"/>
        <end position="70"/>
    </location>
</feature>
<dbReference type="Proteomes" id="UP000245207">
    <property type="component" value="Unassembled WGS sequence"/>
</dbReference>
<evidence type="ECO:0000313" key="2">
    <source>
        <dbReference type="EMBL" id="PWA80380.1"/>
    </source>
</evidence>
<gene>
    <name evidence="2" type="ORF">CTI12_AA197560</name>
</gene>
<keyword evidence="3" id="KW-1185">Reference proteome</keyword>
<organism evidence="2 3">
    <name type="scientific">Artemisia annua</name>
    <name type="common">Sweet wormwood</name>
    <dbReference type="NCBI Taxonomy" id="35608"/>
    <lineage>
        <taxon>Eukaryota</taxon>
        <taxon>Viridiplantae</taxon>
        <taxon>Streptophyta</taxon>
        <taxon>Embryophyta</taxon>
        <taxon>Tracheophyta</taxon>
        <taxon>Spermatophyta</taxon>
        <taxon>Magnoliopsida</taxon>
        <taxon>eudicotyledons</taxon>
        <taxon>Gunneridae</taxon>
        <taxon>Pentapetalae</taxon>
        <taxon>asterids</taxon>
        <taxon>campanulids</taxon>
        <taxon>Asterales</taxon>
        <taxon>Asteraceae</taxon>
        <taxon>Asteroideae</taxon>
        <taxon>Anthemideae</taxon>
        <taxon>Artemisiinae</taxon>
        <taxon>Artemisia</taxon>
    </lineage>
</organism>
<proteinExistence type="predicted"/>
<dbReference type="AlphaFoldDB" id="A0A2U1P3U8"/>